<keyword evidence="2" id="KW-0812">Transmembrane</keyword>
<keyword evidence="3" id="KW-0560">Oxidoreductase</keyword>
<feature type="transmembrane region" description="Helical" evidence="2">
    <location>
        <begin position="172"/>
        <end position="194"/>
    </location>
</feature>
<evidence type="ECO:0000256" key="2">
    <source>
        <dbReference type="SAM" id="Phobius"/>
    </source>
</evidence>
<keyword evidence="2" id="KW-0472">Membrane</keyword>
<keyword evidence="2" id="KW-1133">Transmembrane helix</keyword>
<name>W4QEP5_9BACI</name>
<feature type="transmembrane region" description="Helical" evidence="2">
    <location>
        <begin position="200"/>
        <end position="223"/>
    </location>
</feature>
<organism evidence="3 4">
    <name type="scientific">Halalkalibacter hemicellulosilyticusJCM 9152</name>
    <dbReference type="NCBI Taxonomy" id="1236971"/>
    <lineage>
        <taxon>Bacteria</taxon>
        <taxon>Bacillati</taxon>
        <taxon>Bacillota</taxon>
        <taxon>Bacilli</taxon>
        <taxon>Bacillales</taxon>
        <taxon>Bacillaceae</taxon>
        <taxon>Halalkalibacter</taxon>
    </lineage>
</organism>
<evidence type="ECO:0000313" key="3">
    <source>
        <dbReference type="EMBL" id="GAE29824.1"/>
    </source>
</evidence>
<gene>
    <name evidence="3" type="ORF">JCM9152_1210</name>
</gene>
<evidence type="ECO:0000313" key="4">
    <source>
        <dbReference type="Proteomes" id="UP000018895"/>
    </source>
</evidence>
<dbReference type="Proteomes" id="UP000018895">
    <property type="component" value="Unassembled WGS sequence"/>
</dbReference>
<evidence type="ECO:0000256" key="1">
    <source>
        <dbReference type="ARBA" id="ARBA00009670"/>
    </source>
</evidence>
<dbReference type="STRING" id="1236971.JCM9152_1210"/>
<comment type="caution">
    <text evidence="3">The sequence shown here is derived from an EMBL/GenBank/DDBJ whole genome shotgun (WGS) entry which is preliminary data.</text>
</comment>
<reference evidence="3" key="1">
    <citation type="journal article" date="2014" name="Genome Announc.">
        <title>Draft Genome Sequences of Three Alkaliphilic Bacillus Strains, Bacillus wakoensis JCM 9140T, Bacillus akibai JCM 9157T, and Bacillus hemicellulosilyticus JCM 9152T.</title>
        <authorList>
            <person name="Yuki M."/>
            <person name="Oshima K."/>
            <person name="Suda W."/>
            <person name="Oshida Y."/>
            <person name="Kitamura K."/>
            <person name="Iida T."/>
            <person name="Hattori M."/>
            <person name="Ohkuma M."/>
        </authorList>
    </citation>
    <scope>NUCLEOTIDE SEQUENCE [LARGE SCALE GENOMIC DNA]</scope>
    <source>
        <strain evidence="3">JCM 9152</strain>
    </source>
</reference>
<dbReference type="AlphaFoldDB" id="W4QEP5"/>
<comment type="similarity">
    <text evidence="1">Belongs to the protein kinase superfamily. ADCK protein kinase family.</text>
</comment>
<keyword evidence="3" id="KW-0830">Ubiquinone</keyword>
<protein>
    <submittedName>
        <fullName evidence="3">Ubiquinone biosynthesis monooxygenase UbiB</fullName>
    </submittedName>
</protein>
<dbReference type="GO" id="GO:0004497">
    <property type="term" value="F:monooxygenase activity"/>
    <property type="evidence" value="ECO:0007669"/>
    <property type="project" value="UniProtKB-KW"/>
</dbReference>
<dbReference type="EMBL" id="BAUU01000007">
    <property type="protein sequence ID" value="GAE29824.1"/>
    <property type="molecule type" value="Genomic_DNA"/>
</dbReference>
<keyword evidence="3" id="KW-0503">Monooxygenase</keyword>
<dbReference type="PANTHER" id="PTHR10566">
    <property type="entry name" value="CHAPERONE-ACTIVITY OF BC1 COMPLEX CABC1 -RELATED"/>
    <property type="match status" value="1"/>
</dbReference>
<keyword evidence="4" id="KW-1185">Reference proteome</keyword>
<accession>W4QEP5</accession>
<proteinExistence type="inferred from homology"/>
<dbReference type="PANTHER" id="PTHR10566:SF113">
    <property type="entry name" value="PROTEIN ACTIVITY OF BC1 COMPLEX KINASE 7, CHLOROPLASTIC"/>
    <property type="match status" value="1"/>
</dbReference>
<dbReference type="InterPro" id="IPR050154">
    <property type="entry name" value="UbiB_kinase"/>
</dbReference>
<sequence length="231" mass="26431">MMRQRTDGVIKAIYEMGIVPDDIDMDELRADVEELREEYYDVPFSQIHLGEAVHRLFQIAHAHRIQIPTNLTLVGKALLTLEGMIEKLDPELSIVKIAEPFGRELLKQRYHPKQMAEQVYDQLQDLRKAMLNIPHNVEQLTSITKKGHIPIEVTMPKLDMFLKKMDRISNRLSFSIVLLSFSIIMVGLIIGSALGGQASLLWNVPAVEIGFLVASLMFVWLLYSIFRSGRF</sequence>